<dbReference type="SUPFAM" id="SSF52540">
    <property type="entry name" value="P-loop containing nucleoside triphosphate hydrolases"/>
    <property type="match status" value="1"/>
</dbReference>
<dbReference type="eggNOG" id="COG1066">
    <property type="taxonomic scope" value="Bacteria"/>
</dbReference>
<evidence type="ECO:0000259" key="2">
    <source>
        <dbReference type="SMART" id="SM00382"/>
    </source>
</evidence>
<feature type="region of interest" description="Disordered" evidence="1">
    <location>
        <begin position="62"/>
        <end position="102"/>
    </location>
</feature>
<dbReference type="RefSeq" id="WP_009579699.1">
    <property type="nucleotide sequence ID" value="NZ_AMZN01000033.1"/>
</dbReference>
<organism evidence="3 4">
    <name type="scientific">Fulvivirga imtechensis AK7</name>
    <dbReference type="NCBI Taxonomy" id="1237149"/>
    <lineage>
        <taxon>Bacteria</taxon>
        <taxon>Pseudomonadati</taxon>
        <taxon>Bacteroidota</taxon>
        <taxon>Cytophagia</taxon>
        <taxon>Cytophagales</taxon>
        <taxon>Fulvivirgaceae</taxon>
        <taxon>Fulvivirga</taxon>
    </lineage>
</organism>
<accession>L8JVT2</accession>
<dbReference type="InterPro" id="IPR027417">
    <property type="entry name" value="P-loop_NTPase"/>
</dbReference>
<dbReference type="GO" id="GO:0006508">
    <property type="term" value="P:proteolysis"/>
    <property type="evidence" value="ECO:0007669"/>
    <property type="project" value="UniProtKB-KW"/>
</dbReference>
<comment type="caution">
    <text evidence="3">The sequence shown here is derived from an EMBL/GenBank/DDBJ whole genome shotgun (WGS) entry which is preliminary data.</text>
</comment>
<dbReference type="InterPro" id="IPR003593">
    <property type="entry name" value="AAA+_ATPase"/>
</dbReference>
<sequence>MITISNYHQKVTPEIIERLPKDLQKSHEVFDQIIQFYDEDDELKETADLHVKVLNMFLSEKEKPKSQSTKKKIKSKPTESRKKKVKKAGNETKPKKSRQERPEISYVFHEDKDFYFLKRFLNLLNRPKSKHQIGLYIKALQRAIVAKEIRKNSKYAAHIIKIQEKLCNVFNKMSDDKLLPLEIDNKWMEELSAIVKREKVYKSVMLIKRYIGLEGKRAPEKVQLLLKAIENAFKKQEIVKGDPYFEMINKIRTNLKQAKEGSPVLIEQAELAGLRGIIEQYEGQELAGLACACDTPINSLDFVKVRFNTLGFKGAWKNFIGDPTPGFTALIYGKPKCGKSTLCAMFAGYLARNHGRVLYVAKEEGRQGILQERLIRVGAMHQNLELVESIPYDRLNNYDFVILDSVHKLGLNEDDLERLKKDYPNVKGWLYIMQSTKEGVFRGSQRFAHDVDVLIHVSEEGVAAQQGRFNAGSKMEIFDQNKAA</sequence>
<feature type="domain" description="AAA+ ATPase" evidence="2">
    <location>
        <begin position="325"/>
        <end position="456"/>
    </location>
</feature>
<dbReference type="EMBL" id="AMZN01000033">
    <property type="protein sequence ID" value="ELR71719.1"/>
    <property type="molecule type" value="Genomic_DNA"/>
</dbReference>
<proteinExistence type="predicted"/>
<dbReference type="AlphaFoldDB" id="L8JVT2"/>
<dbReference type="SMART" id="SM00382">
    <property type="entry name" value="AAA"/>
    <property type="match status" value="1"/>
</dbReference>
<feature type="compositionally biased region" description="Basic and acidic residues" evidence="1">
    <location>
        <begin position="88"/>
        <end position="102"/>
    </location>
</feature>
<keyword evidence="3" id="KW-0645">Protease</keyword>
<name>L8JVT2_9BACT</name>
<gene>
    <name evidence="3" type="ORF">C900_02304</name>
</gene>
<evidence type="ECO:0000256" key="1">
    <source>
        <dbReference type="SAM" id="MobiDB-lite"/>
    </source>
</evidence>
<dbReference type="OrthoDB" id="5187906at2"/>
<keyword evidence="4" id="KW-1185">Reference proteome</keyword>
<feature type="compositionally biased region" description="Basic residues" evidence="1">
    <location>
        <begin position="68"/>
        <end position="87"/>
    </location>
</feature>
<dbReference type="Gene3D" id="3.40.50.300">
    <property type="entry name" value="P-loop containing nucleotide triphosphate hydrolases"/>
    <property type="match status" value="1"/>
</dbReference>
<evidence type="ECO:0000313" key="4">
    <source>
        <dbReference type="Proteomes" id="UP000011135"/>
    </source>
</evidence>
<dbReference type="Proteomes" id="UP000011135">
    <property type="component" value="Unassembled WGS sequence"/>
</dbReference>
<dbReference type="STRING" id="1237149.C900_02304"/>
<protein>
    <submittedName>
        <fullName evidence="3">Putative ATP-dependent serine protease</fullName>
    </submittedName>
</protein>
<keyword evidence="3" id="KW-0378">Hydrolase</keyword>
<dbReference type="GO" id="GO:0008233">
    <property type="term" value="F:peptidase activity"/>
    <property type="evidence" value="ECO:0007669"/>
    <property type="project" value="UniProtKB-KW"/>
</dbReference>
<evidence type="ECO:0000313" key="3">
    <source>
        <dbReference type="EMBL" id="ELR71719.1"/>
    </source>
</evidence>
<reference evidence="3 4" key="1">
    <citation type="submission" date="2012-12" db="EMBL/GenBank/DDBJ databases">
        <title>Genome assembly of Fulvivirga imtechensis AK7.</title>
        <authorList>
            <person name="Nupur N."/>
            <person name="Khatri I."/>
            <person name="Kumar R."/>
            <person name="Subramanian S."/>
            <person name="Pinnaka A."/>
        </authorList>
    </citation>
    <scope>NUCLEOTIDE SEQUENCE [LARGE SCALE GENOMIC DNA]</scope>
    <source>
        <strain evidence="3 4">AK7</strain>
    </source>
</reference>